<dbReference type="Pfam" id="PF18928">
    <property type="entry name" value="DUF5677"/>
    <property type="match status" value="1"/>
</dbReference>
<name>A0A919PX12_9ACTN</name>
<dbReference type="AlphaFoldDB" id="A0A919PX12"/>
<keyword evidence="2" id="KW-1185">Reference proteome</keyword>
<gene>
    <name evidence="1" type="ORF">Dsi01nite_080990</name>
</gene>
<protein>
    <submittedName>
        <fullName evidence="1">Uncharacterized protein</fullName>
    </submittedName>
</protein>
<evidence type="ECO:0000313" key="1">
    <source>
        <dbReference type="EMBL" id="GIG50058.1"/>
    </source>
</evidence>
<evidence type="ECO:0000313" key="2">
    <source>
        <dbReference type="Proteomes" id="UP000660611"/>
    </source>
</evidence>
<organism evidence="1 2">
    <name type="scientific">Dactylosporangium siamense</name>
    <dbReference type="NCBI Taxonomy" id="685454"/>
    <lineage>
        <taxon>Bacteria</taxon>
        <taxon>Bacillati</taxon>
        <taxon>Actinomycetota</taxon>
        <taxon>Actinomycetes</taxon>
        <taxon>Micromonosporales</taxon>
        <taxon>Micromonosporaceae</taxon>
        <taxon>Dactylosporangium</taxon>
    </lineage>
</organism>
<sequence>MWDSDQGFEVRIKQAPTGRAAVAFAANAYRYARVACTLWDQGIYAETVPLARTCFESAVLAAWVQQSDTAVVNALLHETFRNDYNLMQQLKKAAVPIPTEIEARVTELRKSVVKPAPDISVQKMEDMCQSFHGNSQLYLIFRVLSGGSHALDALRRCPR</sequence>
<accession>A0A919PX12</accession>
<dbReference type="RefSeq" id="WP_203851711.1">
    <property type="nucleotide sequence ID" value="NZ_BAAAVW010000014.1"/>
</dbReference>
<comment type="caution">
    <text evidence="1">The sequence shown here is derived from an EMBL/GenBank/DDBJ whole genome shotgun (WGS) entry which is preliminary data.</text>
</comment>
<reference evidence="1" key="1">
    <citation type="submission" date="2021-01" db="EMBL/GenBank/DDBJ databases">
        <title>Whole genome shotgun sequence of Dactylosporangium siamense NBRC 106093.</title>
        <authorList>
            <person name="Komaki H."/>
            <person name="Tamura T."/>
        </authorList>
    </citation>
    <scope>NUCLEOTIDE SEQUENCE</scope>
    <source>
        <strain evidence="1">NBRC 106093</strain>
    </source>
</reference>
<dbReference type="InterPro" id="IPR043733">
    <property type="entry name" value="DUF5677"/>
</dbReference>
<dbReference type="EMBL" id="BONQ01000127">
    <property type="protein sequence ID" value="GIG50058.1"/>
    <property type="molecule type" value="Genomic_DNA"/>
</dbReference>
<proteinExistence type="predicted"/>
<dbReference type="Proteomes" id="UP000660611">
    <property type="component" value="Unassembled WGS sequence"/>
</dbReference>